<keyword evidence="5" id="KW-0521">NADP</keyword>
<keyword evidence="7" id="KW-1015">Disulfide bond</keyword>
<evidence type="ECO:0000256" key="7">
    <source>
        <dbReference type="ARBA" id="ARBA00023157"/>
    </source>
</evidence>
<keyword evidence="4 9" id="KW-0274">FAD</keyword>
<evidence type="ECO:0000256" key="2">
    <source>
        <dbReference type="ARBA" id="ARBA00007532"/>
    </source>
</evidence>
<dbReference type="Gene3D" id="3.50.50.60">
    <property type="entry name" value="FAD/NAD(P)-binding domain"/>
    <property type="match status" value="2"/>
</dbReference>
<evidence type="ECO:0000256" key="8">
    <source>
        <dbReference type="ARBA" id="ARBA00023284"/>
    </source>
</evidence>
<dbReference type="Pfam" id="PF07992">
    <property type="entry name" value="Pyr_redox_2"/>
    <property type="match status" value="1"/>
</dbReference>
<accession>A0ABU8XQV7</accession>
<dbReference type="PROSITE" id="PS00076">
    <property type="entry name" value="PYRIDINE_REDOX_1"/>
    <property type="match status" value="1"/>
</dbReference>
<keyword evidence="3 9" id="KW-0285">Flavoprotein</keyword>
<evidence type="ECO:0000256" key="1">
    <source>
        <dbReference type="ARBA" id="ARBA00001974"/>
    </source>
</evidence>
<dbReference type="InterPro" id="IPR023753">
    <property type="entry name" value="FAD/NAD-binding_dom"/>
</dbReference>
<dbReference type="InterPro" id="IPR036188">
    <property type="entry name" value="FAD/NAD-bd_sf"/>
</dbReference>
<dbReference type="PRINTS" id="PR00368">
    <property type="entry name" value="FADPNR"/>
</dbReference>
<sequence length="471" mass="49546">MSQILTPDLCVIGAGSGGLSVAAGAVQMGASVVLVERHRMGGDCLNYGCVPSKSLLAAAAAAEAMRQSGSFGVRPVEPGIDFAAVRRHVRDVIAGIAPHDSIERFTGLGVTVLLDHARFTGPDQVIAGGRRIRARRFVVATGSRPAIPPIPGLAEIPHLTNENVFDLAAPPRHLLVLGGGPIGCELAQAFRRLGSEVTVIDLGPILPKDDPELTAVVRERLLAEGVRLHERVRVVGAEPGPALVVESAAGRRRLDGSHLLVAVGRTPVIEDLGLEAAGIAFDRKGIKVDSRLRTTNARVFAIGDVAGGPQFTHLANHHASVVVKNALFRLPARATSAAIPRVTYTDPELAVVGTSEAEAKEQGLAHEVLRAPFADNDRARAERRTEGLVKLVVGKRGRVLGAGIVGAHAGELILPWVLALDRRLPLSAVAGVVTPYPTLSEASKRAAASWYAPRLFGGGTRRLVRLLARLG</sequence>
<comment type="caution">
    <text evidence="12">The sequence shown here is derived from an EMBL/GenBank/DDBJ whole genome shotgun (WGS) entry which is preliminary data.</text>
</comment>
<dbReference type="InterPro" id="IPR004099">
    <property type="entry name" value="Pyr_nucl-diS_OxRdtase_dimer"/>
</dbReference>
<feature type="domain" description="FAD/NAD(P)-binding" evidence="11">
    <location>
        <begin position="8"/>
        <end position="318"/>
    </location>
</feature>
<evidence type="ECO:0000256" key="9">
    <source>
        <dbReference type="RuleBase" id="RU003691"/>
    </source>
</evidence>
<dbReference type="EMBL" id="JBBLZC010000009">
    <property type="protein sequence ID" value="MEK0083601.1"/>
    <property type="molecule type" value="Genomic_DNA"/>
</dbReference>
<evidence type="ECO:0000313" key="13">
    <source>
        <dbReference type="Proteomes" id="UP001375743"/>
    </source>
</evidence>
<dbReference type="Gene3D" id="3.30.390.30">
    <property type="match status" value="1"/>
</dbReference>
<evidence type="ECO:0000256" key="4">
    <source>
        <dbReference type="ARBA" id="ARBA00022827"/>
    </source>
</evidence>
<dbReference type="SUPFAM" id="SSF55424">
    <property type="entry name" value="FAD/NAD-linked reductases, dimerisation (C-terminal) domain"/>
    <property type="match status" value="1"/>
</dbReference>
<dbReference type="Proteomes" id="UP001375743">
    <property type="component" value="Unassembled WGS sequence"/>
</dbReference>
<evidence type="ECO:0000256" key="6">
    <source>
        <dbReference type="ARBA" id="ARBA00023002"/>
    </source>
</evidence>
<name>A0ABU8XQV7_9PROT</name>
<dbReference type="SUPFAM" id="SSF51905">
    <property type="entry name" value="FAD/NAD(P)-binding domain"/>
    <property type="match status" value="1"/>
</dbReference>
<keyword evidence="13" id="KW-1185">Reference proteome</keyword>
<reference evidence="12 13" key="1">
    <citation type="submission" date="2024-01" db="EMBL/GenBank/DDBJ databases">
        <title>Multi-omics insights into the function and evolution of sodium benzoate biodegradation pathways in Benzoatithermus flavus gen. nov., sp. nov. from hot spring.</title>
        <authorList>
            <person name="Hu C.-J."/>
            <person name="Li W.-J."/>
        </authorList>
    </citation>
    <scope>NUCLEOTIDE SEQUENCE [LARGE SCALE GENOMIC DNA]</scope>
    <source>
        <strain evidence="12 13">SYSU G07066</strain>
    </source>
</reference>
<comment type="cofactor">
    <cofactor evidence="1">
        <name>FAD</name>
        <dbReference type="ChEBI" id="CHEBI:57692"/>
    </cofactor>
</comment>
<dbReference type="RefSeq" id="WP_418159451.1">
    <property type="nucleotide sequence ID" value="NZ_JBBLZC010000009.1"/>
</dbReference>
<evidence type="ECO:0000259" key="11">
    <source>
        <dbReference type="Pfam" id="PF07992"/>
    </source>
</evidence>
<evidence type="ECO:0000259" key="10">
    <source>
        <dbReference type="Pfam" id="PF02852"/>
    </source>
</evidence>
<dbReference type="PRINTS" id="PR00411">
    <property type="entry name" value="PNDRDTASEI"/>
</dbReference>
<dbReference type="PANTHER" id="PTHR43014:SF2">
    <property type="entry name" value="MERCURIC REDUCTASE"/>
    <property type="match status" value="1"/>
</dbReference>
<dbReference type="InterPro" id="IPR012999">
    <property type="entry name" value="Pyr_OxRdtase_I_AS"/>
</dbReference>
<protein>
    <submittedName>
        <fullName evidence="12">FAD-dependent oxidoreductase</fullName>
    </submittedName>
</protein>
<dbReference type="Pfam" id="PF02852">
    <property type="entry name" value="Pyr_redox_dim"/>
    <property type="match status" value="1"/>
</dbReference>
<evidence type="ECO:0000313" key="12">
    <source>
        <dbReference type="EMBL" id="MEK0083601.1"/>
    </source>
</evidence>
<proteinExistence type="inferred from homology"/>
<keyword evidence="8 9" id="KW-0676">Redox-active center</keyword>
<gene>
    <name evidence="12" type="ORF">U1T56_10595</name>
</gene>
<keyword evidence="6 9" id="KW-0560">Oxidoreductase</keyword>
<dbReference type="PANTHER" id="PTHR43014">
    <property type="entry name" value="MERCURIC REDUCTASE"/>
    <property type="match status" value="1"/>
</dbReference>
<comment type="similarity">
    <text evidence="2 9">Belongs to the class-I pyridine nucleotide-disulfide oxidoreductase family.</text>
</comment>
<feature type="domain" description="Pyridine nucleotide-disulphide oxidoreductase dimerisation" evidence="10">
    <location>
        <begin position="339"/>
        <end position="446"/>
    </location>
</feature>
<evidence type="ECO:0000256" key="5">
    <source>
        <dbReference type="ARBA" id="ARBA00022857"/>
    </source>
</evidence>
<dbReference type="InterPro" id="IPR001100">
    <property type="entry name" value="Pyr_nuc-diS_OxRdtase"/>
</dbReference>
<dbReference type="InterPro" id="IPR016156">
    <property type="entry name" value="FAD/NAD-linked_Rdtase_dimer_sf"/>
</dbReference>
<evidence type="ECO:0000256" key="3">
    <source>
        <dbReference type="ARBA" id="ARBA00022630"/>
    </source>
</evidence>
<dbReference type="PIRSF" id="PIRSF000350">
    <property type="entry name" value="Mercury_reductase_MerA"/>
    <property type="match status" value="1"/>
</dbReference>
<organism evidence="12 13">
    <name type="scientific">Benzoatithermus flavus</name>
    <dbReference type="NCBI Taxonomy" id="3108223"/>
    <lineage>
        <taxon>Bacteria</taxon>
        <taxon>Pseudomonadati</taxon>
        <taxon>Pseudomonadota</taxon>
        <taxon>Alphaproteobacteria</taxon>
        <taxon>Geminicoccales</taxon>
        <taxon>Geminicoccaceae</taxon>
        <taxon>Benzoatithermus</taxon>
    </lineage>
</organism>